<dbReference type="InterPro" id="IPR010129">
    <property type="entry name" value="T1SS_HlyD"/>
</dbReference>
<protein>
    <recommendedName>
        <fullName evidence="9">Membrane fusion protein (MFP) family protein</fullName>
    </recommendedName>
</protein>
<evidence type="ECO:0000259" key="11">
    <source>
        <dbReference type="Pfam" id="PF26002"/>
    </source>
</evidence>
<evidence type="ECO:0000313" key="13">
    <source>
        <dbReference type="Proteomes" id="UP000642144"/>
    </source>
</evidence>
<evidence type="ECO:0000256" key="3">
    <source>
        <dbReference type="ARBA" id="ARBA00022448"/>
    </source>
</evidence>
<dbReference type="PANTHER" id="PTHR30386:SF26">
    <property type="entry name" value="TRANSPORT PROTEIN COMB"/>
    <property type="match status" value="1"/>
</dbReference>
<dbReference type="RefSeq" id="WP_161057822.1">
    <property type="nucleotide sequence ID" value="NZ_WWCT01000031.1"/>
</dbReference>
<keyword evidence="7 9" id="KW-1133">Transmembrane helix</keyword>
<keyword evidence="6 9" id="KW-0812">Transmembrane</keyword>
<feature type="coiled-coil region" evidence="10">
    <location>
        <begin position="247"/>
        <end position="281"/>
    </location>
</feature>
<evidence type="ECO:0000256" key="8">
    <source>
        <dbReference type="ARBA" id="ARBA00023136"/>
    </source>
</evidence>
<dbReference type="Gene3D" id="1.10.287.470">
    <property type="entry name" value="Helix hairpin bin"/>
    <property type="match status" value="1"/>
</dbReference>
<dbReference type="PANTHER" id="PTHR30386">
    <property type="entry name" value="MEMBRANE FUSION SUBUNIT OF EMRAB-TOLC MULTIDRUG EFFLUX PUMP"/>
    <property type="match status" value="1"/>
</dbReference>
<keyword evidence="3 9" id="KW-0813">Transport</keyword>
<dbReference type="InterPro" id="IPR050739">
    <property type="entry name" value="MFP"/>
</dbReference>
<comment type="similarity">
    <text evidence="2 9">Belongs to the membrane fusion protein (MFP) (TC 8.A.1) family.</text>
</comment>
<dbReference type="SUPFAM" id="SSF111369">
    <property type="entry name" value="HlyD-like secretion proteins"/>
    <property type="match status" value="1"/>
</dbReference>
<dbReference type="PRINTS" id="PR01490">
    <property type="entry name" value="RTXTOXIND"/>
</dbReference>
<dbReference type="Gene3D" id="2.40.50.100">
    <property type="match status" value="1"/>
</dbReference>
<keyword evidence="8 9" id="KW-0472">Membrane</keyword>
<comment type="caution">
    <text evidence="12">The sequence shown here is derived from an EMBL/GenBank/DDBJ whole genome shotgun (WGS) entry which is preliminary data.</text>
</comment>
<evidence type="ECO:0000256" key="1">
    <source>
        <dbReference type="ARBA" id="ARBA00004377"/>
    </source>
</evidence>
<gene>
    <name evidence="12" type="ORF">GTP69_27240</name>
</gene>
<evidence type="ECO:0000256" key="5">
    <source>
        <dbReference type="ARBA" id="ARBA00022519"/>
    </source>
</evidence>
<sequence>MISPFFQSRALLDTIRKYVLGNNKTGNSFQLAKSELEFLPEIIRIQETPPVTAARWLSATIATGAVIAIIWGFIGTIDVYAQAQGRLVPAGHIKSVQAVDGGVVSSILMTEGQYVKRGQVLLKLDPLMNEANLNSLIEKINLTKIELRRFEAELDGKKANYDDLAISDPQRSLQDALYTSRDMMHAARVAEARNSLHTKKSALNTSEDTLLKSNKLLITIREREEKIRPYVGEVMPKFDYLRLKDSLVQAENDIDLGTNKVVEAKEEVRAAEQRIVQISQEWRGEILAEISKRRSDLIQFEADLTKLRQLASQRELRSPVDGTLQNVEVSTIGSVLGAGQTVAKIVPSSADLIVEAVLPNEDVGFVEINQKVVIKIDGYPSHRYGSINGTVVQISPDAEDMNYSSADTDLSRKTKSVPSRSSVLYRIRIKPELLAIKHEGVSFPLVSGMTLVADIKTDRRRIIDFLIAPIVSNFSSAVKDR</sequence>
<dbReference type="EMBL" id="WWCT01000031">
    <property type="protein sequence ID" value="MYN30110.1"/>
    <property type="molecule type" value="Genomic_DNA"/>
</dbReference>
<feature type="transmembrane region" description="Helical" evidence="9">
    <location>
        <begin position="53"/>
        <end position="74"/>
    </location>
</feature>
<name>A0ABW9W943_9BURK</name>
<evidence type="ECO:0000256" key="2">
    <source>
        <dbReference type="ARBA" id="ARBA00009477"/>
    </source>
</evidence>
<keyword evidence="13" id="KW-1185">Reference proteome</keyword>
<dbReference type="Proteomes" id="UP000642144">
    <property type="component" value="Unassembled WGS sequence"/>
</dbReference>
<accession>A0ABW9W943</accession>
<evidence type="ECO:0000256" key="9">
    <source>
        <dbReference type="RuleBase" id="RU365093"/>
    </source>
</evidence>
<evidence type="ECO:0000256" key="6">
    <source>
        <dbReference type="ARBA" id="ARBA00022692"/>
    </source>
</evidence>
<keyword evidence="4 9" id="KW-1003">Cell membrane</keyword>
<organism evidence="12 13">
    <name type="scientific">Duganella levis</name>
    <dbReference type="NCBI Taxonomy" id="2692169"/>
    <lineage>
        <taxon>Bacteria</taxon>
        <taxon>Pseudomonadati</taxon>
        <taxon>Pseudomonadota</taxon>
        <taxon>Betaproteobacteria</taxon>
        <taxon>Burkholderiales</taxon>
        <taxon>Oxalobacteraceae</taxon>
        <taxon>Telluria group</taxon>
        <taxon>Duganella</taxon>
    </lineage>
</organism>
<proteinExistence type="inferred from homology"/>
<evidence type="ECO:0000256" key="7">
    <source>
        <dbReference type="ARBA" id="ARBA00022989"/>
    </source>
</evidence>
<keyword evidence="5 9" id="KW-0997">Cell inner membrane</keyword>
<feature type="domain" description="AprE-like beta-barrel" evidence="11">
    <location>
        <begin position="352"/>
        <end position="457"/>
    </location>
</feature>
<dbReference type="InterPro" id="IPR058982">
    <property type="entry name" value="Beta-barrel_AprE"/>
</dbReference>
<evidence type="ECO:0000256" key="10">
    <source>
        <dbReference type="SAM" id="Coils"/>
    </source>
</evidence>
<reference evidence="12 13" key="1">
    <citation type="submission" date="2019-12" db="EMBL/GenBank/DDBJ databases">
        <title>Novel species isolated from a subtropical stream in China.</title>
        <authorList>
            <person name="Lu H."/>
        </authorList>
    </citation>
    <scope>NUCLEOTIDE SEQUENCE [LARGE SCALE GENOMIC DNA]</scope>
    <source>
        <strain evidence="12 13">CY42W</strain>
    </source>
</reference>
<dbReference type="Gene3D" id="2.40.30.170">
    <property type="match status" value="1"/>
</dbReference>
<keyword evidence="10" id="KW-0175">Coiled coil</keyword>
<evidence type="ECO:0000256" key="4">
    <source>
        <dbReference type="ARBA" id="ARBA00022475"/>
    </source>
</evidence>
<comment type="subcellular location">
    <subcellularLocation>
        <location evidence="1 9">Cell inner membrane</location>
        <topology evidence="1 9">Single-pass membrane protein</topology>
    </subcellularLocation>
</comment>
<evidence type="ECO:0000313" key="12">
    <source>
        <dbReference type="EMBL" id="MYN30110.1"/>
    </source>
</evidence>
<dbReference type="Pfam" id="PF26002">
    <property type="entry name" value="Beta-barrel_AprE"/>
    <property type="match status" value="1"/>
</dbReference>
<feature type="coiled-coil region" evidence="10">
    <location>
        <begin position="133"/>
        <end position="160"/>
    </location>
</feature>
<dbReference type="NCBIfam" id="TIGR01843">
    <property type="entry name" value="type_I_hlyD"/>
    <property type="match status" value="1"/>
</dbReference>